<feature type="region of interest" description="Disordered" evidence="8">
    <location>
        <begin position="505"/>
        <end position="529"/>
    </location>
</feature>
<dbReference type="Gene3D" id="3.50.50.60">
    <property type="entry name" value="FAD/NAD(P)-binding domain"/>
    <property type="match status" value="2"/>
</dbReference>
<evidence type="ECO:0000256" key="5">
    <source>
        <dbReference type="ARBA" id="ARBA00022827"/>
    </source>
</evidence>
<evidence type="ECO:0000256" key="4">
    <source>
        <dbReference type="ARBA" id="ARBA00022729"/>
    </source>
</evidence>
<dbReference type="EMBL" id="MU001788">
    <property type="protein sequence ID" value="KAF2798249.1"/>
    <property type="molecule type" value="Genomic_DNA"/>
</dbReference>
<name>A0A6A6XPG5_9PLEO</name>
<protein>
    <submittedName>
        <fullName evidence="11">Prenylcysteine oxidase-like protein 1</fullName>
    </submittedName>
</protein>
<feature type="chain" id="PRO_5025694938" evidence="9">
    <location>
        <begin position="25"/>
        <end position="552"/>
    </location>
</feature>
<evidence type="ECO:0000256" key="7">
    <source>
        <dbReference type="ARBA" id="ARBA00023180"/>
    </source>
</evidence>
<evidence type="ECO:0000313" key="11">
    <source>
        <dbReference type="EMBL" id="KAF2798249.1"/>
    </source>
</evidence>
<feature type="domain" description="Prenylcysteine lyase" evidence="10">
    <location>
        <begin position="142"/>
        <end position="502"/>
    </location>
</feature>
<sequence length="552" mass="60538">MHLNYLALPLLAAAFTCGANGAVGEPEMATKRIAIIGAGAGGSSAAYYLDRNAKELGFRANISVFERSSYIGGRSTTVNAWNDRNVPIELGASIFVEVNHILVSAAKTFNLSRSSEDIANIQGLPELGVWNGEKFVLVTSNEDGWWDKAKLLWRYGLAPIRTNSLMKSVVGKFSKMYDEPVFPWRSLSEAVQEVGLTEVTGATGEQFLKNNGIGEKFANEIIQASTRVNYAQNLPLIHGVETMVCMATNGAMSIKGGNWKIFARMLNASATTHLNTSVASISKQADKTYRLTTSSGETSTFDTVILAAPLQFSKLTIDPLAKRMPDHIPYVKLHVTLFASPHKLDPAAFNMEVGKQVPQYVLTTLPPNESHGSDPNGVGSPGFFSISIVGSGLNPHSSPPNRPEYIYKIFSPARINSTFLSKVIGQDVPDALGSSDGPVSWIYHKIWHSYPYEYPRVTFDDIKLDEGLWYTSGMEAFISTMETSALMGKNVARLIVDEWQSSWSNSASKPEAKEEEQIQKPHKDGETLQVQKDDWEFTGLKGSEQKPIKAKL</sequence>
<keyword evidence="7" id="KW-0325">Glycoprotein</keyword>
<dbReference type="SUPFAM" id="SSF51905">
    <property type="entry name" value="FAD/NAD(P)-binding domain"/>
    <property type="match status" value="1"/>
</dbReference>
<dbReference type="PANTHER" id="PTHR15944">
    <property type="entry name" value="FARNESYLCYSTEINE LYASE"/>
    <property type="match status" value="1"/>
</dbReference>
<comment type="similarity">
    <text evidence="2">Belongs to the prenylcysteine oxidase family.</text>
</comment>
<dbReference type="GO" id="GO:0030328">
    <property type="term" value="P:prenylcysteine catabolic process"/>
    <property type="evidence" value="ECO:0007669"/>
    <property type="project" value="InterPro"/>
</dbReference>
<proteinExistence type="inferred from homology"/>
<keyword evidence="6" id="KW-0560">Oxidoreductase</keyword>
<dbReference type="Pfam" id="PF07156">
    <property type="entry name" value="Prenylcys_lyase"/>
    <property type="match status" value="1"/>
</dbReference>
<dbReference type="GO" id="GO:0030327">
    <property type="term" value="P:prenylated protein catabolic process"/>
    <property type="evidence" value="ECO:0007669"/>
    <property type="project" value="TreeGrafter"/>
</dbReference>
<evidence type="ECO:0000313" key="12">
    <source>
        <dbReference type="Proteomes" id="UP000799757"/>
    </source>
</evidence>
<dbReference type="AlphaFoldDB" id="A0A6A6XPG5"/>
<keyword evidence="3" id="KW-0285">Flavoprotein</keyword>
<evidence type="ECO:0000256" key="2">
    <source>
        <dbReference type="ARBA" id="ARBA00009967"/>
    </source>
</evidence>
<feature type="signal peptide" evidence="9">
    <location>
        <begin position="1"/>
        <end position="24"/>
    </location>
</feature>
<organism evidence="11 12">
    <name type="scientific">Melanomma pulvis-pyrius CBS 109.77</name>
    <dbReference type="NCBI Taxonomy" id="1314802"/>
    <lineage>
        <taxon>Eukaryota</taxon>
        <taxon>Fungi</taxon>
        <taxon>Dikarya</taxon>
        <taxon>Ascomycota</taxon>
        <taxon>Pezizomycotina</taxon>
        <taxon>Dothideomycetes</taxon>
        <taxon>Pleosporomycetidae</taxon>
        <taxon>Pleosporales</taxon>
        <taxon>Melanommataceae</taxon>
        <taxon>Melanomma</taxon>
    </lineage>
</organism>
<keyword evidence="5" id="KW-0274">FAD</keyword>
<evidence type="ECO:0000256" key="8">
    <source>
        <dbReference type="SAM" id="MobiDB-lite"/>
    </source>
</evidence>
<keyword evidence="12" id="KW-1185">Reference proteome</keyword>
<dbReference type="Pfam" id="PF13450">
    <property type="entry name" value="NAD_binding_8"/>
    <property type="match status" value="1"/>
</dbReference>
<reference evidence="11" key="1">
    <citation type="journal article" date="2020" name="Stud. Mycol.">
        <title>101 Dothideomycetes genomes: a test case for predicting lifestyles and emergence of pathogens.</title>
        <authorList>
            <person name="Haridas S."/>
            <person name="Albert R."/>
            <person name="Binder M."/>
            <person name="Bloem J."/>
            <person name="Labutti K."/>
            <person name="Salamov A."/>
            <person name="Andreopoulos B."/>
            <person name="Baker S."/>
            <person name="Barry K."/>
            <person name="Bills G."/>
            <person name="Bluhm B."/>
            <person name="Cannon C."/>
            <person name="Castanera R."/>
            <person name="Culley D."/>
            <person name="Daum C."/>
            <person name="Ezra D."/>
            <person name="Gonzalez J."/>
            <person name="Henrissat B."/>
            <person name="Kuo A."/>
            <person name="Liang C."/>
            <person name="Lipzen A."/>
            <person name="Lutzoni F."/>
            <person name="Magnuson J."/>
            <person name="Mondo S."/>
            <person name="Nolan M."/>
            <person name="Ohm R."/>
            <person name="Pangilinan J."/>
            <person name="Park H.-J."/>
            <person name="Ramirez L."/>
            <person name="Alfaro M."/>
            <person name="Sun H."/>
            <person name="Tritt A."/>
            <person name="Yoshinaga Y."/>
            <person name="Zwiers L.-H."/>
            <person name="Turgeon B."/>
            <person name="Goodwin S."/>
            <person name="Spatafora J."/>
            <person name="Crous P."/>
            <person name="Grigoriev I."/>
        </authorList>
    </citation>
    <scope>NUCLEOTIDE SEQUENCE</scope>
    <source>
        <strain evidence="11">CBS 109.77</strain>
    </source>
</reference>
<evidence type="ECO:0000256" key="1">
    <source>
        <dbReference type="ARBA" id="ARBA00001974"/>
    </source>
</evidence>
<dbReference type="GO" id="GO:0001735">
    <property type="term" value="F:prenylcysteine oxidase activity"/>
    <property type="evidence" value="ECO:0007669"/>
    <property type="project" value="InterPro"/>
</dbReference>
<gene>
    <name evidence="11" type="ORF">K505DRAFT_296915</name>
</gene>
<comment type="cofactor">
    <cofactor evidence="1">
        <name>FAD</name>
        <dbReference type="ChEBI" id="CHEBI:57692"/>
    </cofactor>
</comment>
<dbReference type="OrthoDB" id="437369at2759"/>
<dbReference type="InterPro" id="IPR017046">
    <property type="entry name" value="Prenylcysteine_Oxase1"/>
</dbReference>
<evidence type="ECO:0000256" key="3">
    <source>
        <dbReference type="ARBA" id="ARBA00022630"/>
    </source>
</evidence>
<evidence type="ECO:0000256" key="9">
    <source>
        <dbReference type="SAM" id="SignalP"/>
    </source>
</evidence>
<dbReference type="InterPro" id="IPR010795">
    <property type="entry name" value="Prenylcys_lyase"/>
</dbReference>
<keyword evidence="4 9" id="KW-0732">Signal</keyword>
<dbReference type="PANTHER" id="PTHR15944:SF0">
    <property type="entry name" value="PRENYLCYSTEINE LYASE DOMAIN-CONTAINING PROTEIN"/>
    <property type="match status" value="1"/>
</dbReference>
<dbReference type="InterPro" id="IPR036188">
    <property type="entry name" value="FAD/NAD-bd_sf"/>
</dbReference>
<dbReference type="PIRSF" id="PIRSF036292">
    <property type="entry name" value="Prenylcysteine_oxidase"/>
    <property type="match status" value="1"/>
</dbReference>
<feature type="compositionally biased region" description="Basic and acidic residues" evidence="8">
    <location>
        <begin position="510"/>
        <end position="529"/>
    </location>
</feature>
<accession>A0A6A6XPG5</accession>
<evidence type="ECO:0000259" key="10">
    <source>
        <dbReference type="Pfam" id="PF07156"/>
    </source>
</evidence>
<dbReference type="Proteomes" id="UP000799757">
    <property type="component" value="Unassembled WGS sequence"/>
</dbReference>
<evidence type="ECO:0000256" key="6">
    <source>
        <dbReference type="ARBA" id="ARBA00023002"/>
    </source>
</evidence>